<organism evidence="2 3">
    <name type="scientific">Phytophthora fragariaefolia</name>
    <dbReference type="NCBI Taxonomy" id="1490495"/>
    <lineage>
        <taxon>Eukaryota</taxon>
        <taxon>Sar</taxon>
        <taxon>Stramenopiles</taxon>
        <taxon>Oomycota</taxon>
        <taxon>Peronosporomycetes</taxon>
        <taxon>Peronosporales</taxon>
        <taxon>Peronosporaceae</taxon>
        <taxon>Phytophthora</taxon>
    </lineage>
</organism>
<dbReference type="Proteomes" id="UP001165121">
    <property type="component" value="Unassembled WGS sequence"/>
</dbReference>
<dbReference type="AlphaFoldDB" id="A0A9W6UER1"/>
<dbReference type="OrthoDB" id="10513762at2759"/>
<feature type="region of interest" description="Disordered" evidence="1">
    <location>
        <begin position="1"/>
        <end position="85"/>
    </location>
</feature>
<dbReference type="EMBL" id="BSXT01000614">
    <property type="protein sequence ID" value="GMF31066.1"/>
    <property type="molecule type" value="Genomic_DNA"/>
</dbReference>
<feature type="compositionally biased region" description="Basic and acidic residues" evidence="1">
    <location>
        <begin position="42"/>
        <end position="54"/>
    </location>
</feature>
<sequence length="85" mass="8993">MDREAGEVEGPWSSPPLTDEQRVLHPGSPNSPKTVAAVARARVLEEALSRRDEPPSAAPESQVITNAGVDRGSLPSYCGPKIDST</sequence>
<name>A0A9W6UER1_9STRA</name>
<keyword evidence="3" id="KW-1185">Reference proteome</keyword>
<comment type="caution">
    <text evidence="2">The sequence shown here is derived from an EMBL/GenBank/DDBJ whole genome shotgun (WGS) entry which is preliminary data.</text>
</comment>
<evidence type="ECO:0000313" key="3">
    <source>
        <dbReference type="Proteomes" id="UP001165121"/>
    </source>
</evidence>
<accession>A0A9W6UER1</accession>
<gene>
    <name evidence="2" type="ORF">Pfra01_000702200</name>
</gene>
<evidence type="ECO:0000313" key="2">
    <source>
        <dbReference type="EMBL" id="GMF31066.1"/>
    </source>
</evidence>
<reference evidence="2" key="1">
    <citation type="submission" date="2023-04" db="EMBL/GenBank/DDBJ databases">
        <title>Phytophthora fragariaefolia NBRC 109709.</title>
        <authorList>
            <person name="Ichikawa N."/>
            <person name="Sato H."/>
            <person name="Tonouchi N."/>
        </authorList>
    </citation>
    <scope>NUCLEOTIDE SEQUENCE</scope>
    <source>
        <strain evidence="2">NBRC 109709</strain>
    </source>
</reference>
<protein>
    <submittedName>
        <fullName evidence="2">Unnamed protein product</fullName>
    </submittedName>
</protein>
<proteinExistence type="predicted"/>
<evidence type="ECO:0000256" key="1">
    <source>
        <dbReference type="SAM" id="MobiDB-lite"/>
    </source>
</evidence>